<keyword evidence="5 6" id="KW-0378">Hydrolase</keyword>
<dbReference type="PROSITE" id="PS51462">
    <property type="entry name" value="NUDIX"/>
    <property type="match status" value="1"/>
</dbReference>
<dbReference type="PANTHER" id="PTHR43222">
    <property type="entry name" value="NUDIX HYDROLASE 23"/>
    <property type="match status" value="1"/>
</dbReference>
<organism evidence="8 9">
    <name type="scientific">Nitrosospira lacus</name>
    <dbReference type="NCBI Taxonomy" id="1288494"/>
    <lineage>
        <taxon>Bacteria</taxon>
        <taxon>Pseudomonadati</taxon>
        <taxon>Pseudomonadota</taxon>
        <taxon>Betaproteobacteria</taxon>
        <taxon>Nitrosomonadales</taxon>
        <taxon>Nitrosomonadaceae</taxon>
        <taxon>Nitrosospira</taxon>
    </lineage>
</organism>
<reference evidence="8 9" key="1">
    <citation type="journal article" date="2015" name="Int. J. Syst. Evol. Microbiol.">
        <title>Nitrosospira lacus sp. nov., a psychrotolerant, ammonia-oxidizing bacterium from sandy lake sediment.</title>
        <authorList>
            <person name="Urakawa H."/>
            <person name="Garcia J.C."/>
            <person name="Nielsen J.L."/>
            <person name="Le V.Q."/>
            <person name="Kozlowski J.A."/>
            <person name="Stein L.Y."/>
            <person name="Lim C.K."/>
            <person name="Pommerening-Roser A."/>
            <person name="Martens-Habbena W."/>
            <person name="Stahl D.A."/>
            <person name="Klotz M.G."/>
        </authorList>
    </citation>
    <scope>NUCLEOTIDE SEQUENCE [LARGE SCALE GENOMIC DNA]</scope>
    <source>
        <strain evidence="8 9">APG3</strain>
    </source>
</reference>
<evidence type="ECO:0000256" key="4">
    <source>
        <dbReference type="ARBA" id="ARBA00015552"/>
    </source>
</evidence>
<evidence type="ECO:0000256" key="2">
    <source>
        <dbReference type="ARBA" id="ARBA00007608"/>
    </source>
</evidence>
<dbReference type="InterPro" id="IPR015797">
    <property type="entry name" value="NUDIX_hydrolase-like_dom_sf"/>
</dbReference>
<evidence type="ECO:0000313" key="9">
    <source>
        <dbReference type="Proteomes" id="UP000012179"/>
    </source>
</evidence>
<evidence type="ECO:0000256" key="6">
    <source>
        <dbReference type="RuleBase" id="RU364043"/>
    </source>
</evidence>
<dbReference type="SUPFAM" id="SSF55811">
    <property type="entry name" value="Nudix"/>
    <property type="match status" value="1"/>
</dbReference>
<dbReference type="Proteomes" id="UP000012179">
    <property type="component" value="Chromosome"/>
</dbReference>
<evidence type="ECO:0000313" key="8">
    <source>
        <dbReference type="EMBL" id="ARO88853.1"/>
    </source>
</evidence>
<comment type="cofactor">
    <cofactor evidence="1 6">
        <name>Mg(2+)</name>
        <dbReference type="ChEBI" id="CHEBI:18420"/>
    </cofactor>
</comment>
<dbReference type="AlphaFoldDB" id="A0A1W6SSU2"/>
<accession>A0A1W6SSU2</accession>
<dbReference type="EMBL" id="CP021106">
    <property type="protein sequence ID" value="ARO88853.1"/>
    <property type="molecule type" value="Genomic_DNA"/>
</dbReference>
<dbReference type="EC" id="3.6.1.-" evidence="6"/>
<comment type="similarity">
    <text evidence="2 6">Belongs to the Nudix hydrolase family. NudJ subfamily.</text>
</comment>
<comment type="subunit">
    <text evidence="3 6">Monomer.</text>
</comment>
<dbReference type="Gene3D" id="3.90.79.10">
    <property type="entry name" value="Nucleoside Triphosphate Pyrophosphohydrolase"/>
    <property type="match status" value="1"/>
</dbReference>
<evidence type="ECO:0000256" key="3">
    <source>
        <dbReference type="ARBA" id="ARBA00011245"/>
    </source>
</evidence>
<keyword evidence="9" id="KW-1185">Reference proteome</keyword>
<sequence>MRVGKHAFFFFTIFEDDQEIMIWKPNVTVAAVVEQDGKYLLVEEQTSSGVLFNQPAGHLEPDESIIQGAVRETLEETGYTFAPQWVLGIYRWHSCADNVTYLRFAFAGCVTGHDPDRPLDAGILRAGWFCVDEIREMTNRHRSPLVMRCVEDHLAGKRYSLDILTHYD</sequence>
<dbReference type="GO" id="GO:0017110">
    <property type="term" value="F:nucleoside diphosphate phosphatase activity"/>
    <property type="evidence" value="ECO:0007669"/>
    <property type="project" value="InterPro"/>
</dbReference>
<protein>
    <recommendedName>
        <fullName evidence="4 6">Phosphatase NudJ</fullName>
        <ecNumber evidence="6">3.6.1.-</ecNumber>
    </recommendedName>
</protein>
<dbReference type="eggNOG" id="COG1051">
    <property type="taxonomic scope" value="Bacteria"/>
</dbReference>
<evidence type="ECO:0000256" key="1">
    <source>
        <dbReference type="ARBA" id="ARBA00001946"/>
    </source>
</evidence>
<dbReference type="KEGG" id="nlc:EBAPG3_014340"/>
<evidence type="ECO:0000259" key="7">
    <source>
        <dbReference type="PROSITE" id="PS51462"/>
    </source>
</evidence>
<proteinExistence type="inferred from homology"/>
<feature type="domain" description="Nudix hydrolase" evidence="7">
    <location>
        <begin position="22"/>
        <end position="151"/>
    </location>
</feature>
<evidence type="ECO:0000256" key="5">
    <source>
        <dbReference type="ARBA" id="ARBA00022801"/>
    </source>
</evidence>
<dbReference type="Pfam" id="PF00293">
    <property type="entry name" value="NUDIX"/>
    <property type="match status" value="1"/>
</dbReference>
<gene>
    <name evidence="6" type="primary">nudJ</name>
    <name evidence="8" type="ORF">EBAPG3_014340</name>
</gene>
<dbReference type="InterPro" id="IPR000086">
    <property type="entry name" value="NUDIX_hydrolase_dom"/>
</dbReference>
<dbReference type="GO" id="GO:0017111">
    <property type="term" value="F:ribonucleoside triphosphate phosphatase activity"/>
    <property type="evidence" value="ECO:0007669"/>
    <property type="project" value="InterPro"/>
</dbReference>
<dbReference type="InterPro" id="IPR033713">
    <property type="entry name" value="NudJ"/>
</dbReference>
<name>A0A1W6SSU2_9PROT</name>
<keyword evidence="6" id="KW-0460">Magnesium</keyword>
<dbReference type="PROSITE" id="PS00893">
    <property type="entry name" value="NUDIX_BOX"/>
    <property type="match status" value="1"/>
</dbReference>
<dbReference type="PANTHER" id="PTHR43222:SF11">
    <property type="entry name" value="PHOSPHATASE NUDJ"/>
    <property type="match status" value="1"/>
</dbReference>
<dbReference type="InterPro" id="IPR020084">
    <property type="entry name" value="NUDIX_hydrolase_CS"/>
</dbReference>
<dbReference type="CDD" id="cd03675">
    <property type="entry name" value="NUDIX_Hydrolase"/>
    <property type="match status" value="1"/>
</dbReference>
<dbReference type="GO" id="GO:0004787">
    <property type="term" value="F:thiamine diphosphate phosphatase activity"/>
    <property type="evidence" value="ECO:0007669"/>
    <property type="project" value="InterPro"/>
</dbReference>